<sequence>MIYGHVLDEFLGKEERELGFRSSDYKQLDLKSSSGRFLAMRDFYTYVMGTDFSLTSSGVNMYIGLHLCTLHRNDINCRSPRCLFPTSKEQEFLTCDCINSVKPRKNTNTSFSFITISRSSTQTVKLSTFHRSEKEWRDNILRPPLNEALLFVVGIIF</sequence>
<evidence type="ECO:0000313" key="1">
    <source>
        <dbReference type="EnsemblMetazoa" id="MESCA007919-PA"/>
    </source>
</evidence>
<dbReference type="EnsemblMetazoa" id="MESCA007919-RA">
    <property type="protein sequence ID" value="MESCA007919-PA"/>
    <property type="gene ID" value="MESCA007919"/>
</dbReference>
<dbReference type="EMBL" id="CAQQ02195383">
    <property type="status" value="NOT_ANNOTATED_CDS"/>
    <property type="molecule type" value="Genomic_DNA"/>
</dbReference>
<accession>T1GVV2</accession>
<name>T1GVV2_MEGSC</name>
<dbReference type="EMBL" id="CAQQ02195384">
    <property type="status" value="NOT_ANNOTATED_CDS"/>
    <property type="molecule type" value="Genomic_DNA"/>
</dbReference>
<keyword evidence="2" id="KW-1185">Reference proteome</keyword>
<reference evidence="2" key="1">
    <citation type="submission" date="2013-02" db="EMBL/GenBank/DDBJ databases">
        <authorList>
            <person name="Hughes D."/>
        </authorList>
    </citation>
    <scope>NUCLEOTIDE SEQUENCE</scope>
    <source>
        <strain>Durham</strain>
        <strain evidence="2">NC isolate 2 -- Noor lab</strain>
    </source>
</reference>
<dbReference type="AlphaFoldDB" id="T1GVV2"/>
<evidence type="ECO:0000313" key="2">
    <source>
        <dbReference type="Proteomes" id="UP000015102"/>
    </source>
</evidence>
<dbReference type="Proteomes" id="UP000015102">
    <property type="component" value="Unassembled WGS sequence"/>
</dbReference>
<protein>
    <submittedName>
        <fullName evidence="1">Uncharacterized protein</fullName>
    </submittedName>
</protein>
<dbReference type="HOGENOM" id="CLU_1679960_0_0_1"/>
<proteinExistence type="predicted"/>
<reference evidence="1" key="2">
    <citation type="submission" date="2015-06" db="UniProtKB">
        <authorList>
            <consortium name="EnsemblMetazoa"/>
        </authorList>
    </citation>
    <scope>IDENTIFICATION</scope>
</reference>
<organism evidence="1 2">
    <name type="scientific">Megaselia scalaris</name>
    <name type="common">Humpbacked fly</name>
    <name type="synonym">Phora scalaris</name>
    <dbReference type="NCBI Taxonomy" id="36166"/>
    <lineage>
        <taxon>Eukaryota</taxon>
        <taxon>Metazoa</taxon>
        <taxon>Ecdysozoa</taxon>
        <taxon>Arthropoda</taxon>
        <taxon>Hexapoda</taxon>
        <taxon>Insecta</taxon>
        <taxon>Pterygota</taxon>
        <taxon>Neoptera</taxon>
        <taxon>Endopterygota</taxon>
        <taxon>Diptera</taxon>
        <taxon>Brachycera</taxon>
        <taxon>Muscomorpha</taxon>
        <taxon>Platypezoidea</taxon>
        <taxon>Phoridae</taxon>
        <taxon>Megaseliini</taxon>
        <taxon>Megaselia</taxon>
    </lineage>
</organism>